<sequence length="346" mass="40776">MEIVKNLYIILITLGFFSCKKASLETSSYNKLEVSNKIINSAYQKVNYINRKLVNRIHVFNFKDRTITLQYETSTLFGITNNHNFKTFSTQYDLDLGEVNLHRFDDKNSQIYIVELKDYDYITYNVYFVENNQVYYLGTKDIDLSKQFKNIKNSPKININNTKNIISINLKINEKYFSKSDFKTKSLLKPLREYSKIEDYLGENISNEDLVDKSLITSNENQHFSITVDKNKVVTVNLKKEKTKYINSNILEGNMNCPDTSLDEIILKNNYFTIQKYNCNDKFFLKEYITFKQGANGIFLYKYGVEQTDKYNPDKILPIKNYGVNDFGIIQFKYVDKEFLRNLLTK</sequence>
<organism evidence="1 2">
    <name type="scientific">Chryseobacterium shandongense</name>
    <dbReference type="NCBI Taxonomy" id="1493872"/>
    <lineage>
        <taxon>Bacteria</taxon>
        <taxon>Pseudomonadati</taxon>
        <taxon>Bacteroidota</taxon>
        <taxon>Flavobacteriia</taxon>
        <taxon>Flavobacteriales</taxon>
        <taxon>Weeksellaceae</taxon>
        <taxon>Chryseobacterium group</taxon>
        <taxon>Chryseobacterium</taxon>
    </lineage>
</organism>
<name>A0AAD0YIS2_9FLAO</name>
<dbReference type="RefSeq" id="WP_123854635.1">
    <property type="nucleotide sequence ID" value="NZ_CP033915.1"/>
</dbReference>
<dbReference type="Proteomes" id="UP000274073">
    <property type="component" value="Chromosome"/>
</dbReference>
<dbReference type="PROSITE" id="PS51257">
    <property type="entry name" value="PROKAR_LIPOPROTEIN"/>
    <property type="match status" value="1"/>
</dbReference>
<reference evidence="1 2" key="1">
    <citation type="submission" date="2018-11" db="EMBL/GenBank/DDBJ databases">
        <title>Proposal to divide the Flavobacteriaceae and reorganize its genera based on Amino Acid Identity values calculated from whole genome sequences.</title>
        <authorList>
            <person name="Nicholson A.C."/>
            <person name="Gulvik C.A."/>
            <person name="Whitney A.M."/>
            <person name="Humrighouse B.W."/>
            <person name="Bell M."/>
            <person name="Holmes B."/>
            <person name="Steigerwalt A.G."/>
            <person name="Villarma A."/>
            <person name="Sheth M."/>
            <person name="Batra D."/>
            <person name="Pryor J."/>
            <person name="Bernardet J.-F."/>
            <person name="Hugo C."/>
            <person name="Kampfer P."/>
            <person name="Newman J."/>
            <person name="McQuiston J.R."/>
        </authorList>
    </citation>
    <scope>NUCLEOTIDE SEQUENCE [LARGE SCALE GENOMIC DNA]</scope>
    <source>
        <strain evidence="1 2">G0207</strain>
    </source>
</reference>
<dbReference type="AlphaFoldDB" id="A0AAD0YIS2"/>
<evidence type="ECO:0000313" key="2">
    <source>
        <dbReference type="Proteomes" id="UP000274073"/>
    </source>
</evidence>
<protein>
    <submittedName>
        <fullName evidence="1">Uncharacterized protein</fullName>
    </submittedName>
</protein>
<proteinExistence type="predicted"/>
<gene>
    <name evidence="1" type="ORF">EG349_11940</name>
</gene>
<evidence type="ECO:0000313" key="1">
    <source>
        <dbReference type="EMBL" id="AZA87451.1"/>
    </source>
</evidence>
<accession>A0AAD0YIS2</accession>
<dbReference type="EMBL" id="CP033915">
    <property type="protein sequence ID" value="AZA87451.1"/>
    <property type="molecule type" value="Genomic_DNA"/>
</dbReference>